<keyword evidence="1 6" id="KW-0645">Protease</keyword>
<gene>
    <name evidence="9" type="ORF">HMPREF9726_01832</name>
</gene>
<dbReference type="InterPro" id="IPR051156">
    <property type="entry name" value="Mito/Outer_Membr_Metalloprot"/>
</dbReference>
<dbReference type="GO" id="GO:0004222">
    <property type="term" value="F:metalloendopeptidase activity"/>
    <property type="evidence" value="ECO:0007669"/>
    <property type="project" value="InterPro"/>
</dbReference>
<evidence type="ECO:0000256" key="6">
    <source>
        <dbReference type="RuleBase" id="RU003983"/>
    </source>
</evidence>
<keyword evidence="3 6" id="KW-0378">Hydrolase</keyword>
<reference evidence="9" key="1">
    <citation type="submission" date="2012-01" db="EMBL/GenBank/DDBJ databases">
        <title>The Genome Sequence of Treponema denticola H-22.</title>
        <authorList>
            <consortium name="The Broad Institute Genome Sequencing Platform"/>
            <person name="Earl A."/>
            <person name="Ward D."/>
            <person name="Feldgarden M."/>
            <person name="Gevers D."/>
            <person name="Blanton J.M."/>
            <person name="Fenno C.J."/>
            <person name="Baranova O.V."/>
            <person name="Mathney J."/>
            <person name="Dewhirst F.E."/>
            <person name="Izard J."/>
            <person name="Young S.K."/>
            <person name="Zeng Q."/>
            <person name="Gargeya S."/>
            <person name="Fitzgerald M."/>
            <person name="Haas B."/>
            <person name="Abouelleil A."/>
            <person name="Alvarado L."/>
            <person name="Arachchi H.M."/>
            <person name="Berlin A."/>
            <person name="Chapman S.B."/>
            <person name="Gearin G."/>
            <person name="Goldberg J."/>
            <person name="Griggs A."/>
            <person name="Gujja S."/>
            <person name="Hansen M."/>
            <person name="Heiman D."/>
            <person name="Howarth C."/>
            <person name="Larimer J."/>
            <person name="Lui A."/>
            <person name="MacDonald P.J.P."/>
            <person name="McCowen C."/>
            <person name="Montmayeur A."/>
            <person name="Murphy C."/>
            <person name="Neiman D."/>
            <person name="Pearson M."/>
            <person name="Priest M."/>
            <person name="Roberts A."/>
            <person name="Saif S."/>
            <person name="Shea T."/>
            <person name="Sisk P."/>
            <person name="Stolte C."/>
            <person name="Sykes S."/>
            <person name="Wortman J."/>
            <person name="Nusbaum C."/>
            <person name="Birren B."/>
        </authorList>
    </citation>
    <scope>NUCLEOTIDE SEQUENCE [LARGE SCALE GENOMIC DNA]</scope>
    <source>
        <strain evidence="9">H-22</strain>
    </source>
</reference>
<accession>A0A0E2E340</accession>
<dbReference type="PANTHER" id="PTHR22726:SF1">
    <property type="entry name" value="METALLOENDOPEPTIDASE OMA1, MITOCHONDRIAL"/>
    <property type="match status" value="1"/>
</dbReference>
<dbReference type="RefSeq" id="WP_002685075.1">
    <property type="nucleotide sequence ID" value="NZ_CM001795.1"/>
</dbReference>
<evidence type="ECO:0000256" key="3">
    <source>
        <dbReference type="ARBA" id="ARBA00022801"/>
    </source>
</evidence>
<keyword evidence="2" id="KW-0479">Metal-binding</keyword>
<name>A0A0E2E340_TREDN</name>
<dbReference type="EMBL" id="AGDV01000015">
    <property type="protein sequence ID" value="EMB32049.1"/>
    <property type="molecule type" value="Genomic_DNA"/>
</dbReference>
<dbReference type="GO" id="GO:0016020">
    <property type="term" value="C:membrane"/>
    <property type="evidence" value="ECO:0007669"/>
    <property type="project" value="TreeGrafter"/>
</dbReference>
<keyword evidence="5 6" id="KW-0482">Metalloprotease</keyword>
<dbReference type="Pfam" id="PF01435">
    <property type="entry name" value="Peptidase_M48"/>
    <property type="match status" value="1"/>
</dbReference>
<evidence type="ECO:0000259" key="8">
    <source>
        <dbReference type="Pfam" id="PF01435"/>
    </source>
</evidence>
<evidence type="ECO:0000256" key="2">
    <source>
        <dbReference type="ARBA" id="ARBA00022723"/>
    </source>
</evidence>
<dbReference type="AlphaFoldDB" id="A0A0E2E340"/>
<evidence type="ECO:0000256" key="4">
    <source>
        <dbReference type="ARBA" id="ARBA00022833"/>
    </source>
</evidence>
<proteinExistence type="inferred from homology"/>
<dbReference type="InterPro" id="IPR001915">
    <property type="entry name" value="Peptidase_M48"/>
</dbReference>
<evidence type="ECO:0000256" key="5">
    <source>
        <dbReference type="ARBA" id="ARBA00023049"/>
    </source>
</evidence>
<dbReference type="HOGENOM" id="CLU_029002_5_2_12"/>
<sequence>MKKKFGLFVIISLIPVVVLSCALLGSLDDPLAFTKNAIDAAAPIVEASKPIENEEEYYIGREVAAIILSNYKLYRNKPLENYLNLICMTLVLNSDVPESYNGYHVAILDTDEINAFATPGGHVLVTKGLLSCADSEDALAGVIAHELGHIQLKHGIGAIKANRITAAAVESSATMAVGSDKKAELKFLEDASKEIVTTLVNSGYSKSQEYDADRFAVKLMARAGYDPKAMTEMLKIMNEKQKHDSRGFGKTHPSAVSRIKSVEKESKKLAGNYNRSARLNRYQKNKLK</sequence>
<evidence type="ECO:0000313" key="9">
    <source>
        <dbReference type="EMBL" id="EMB32049.1"/>
    </source>
</evidence>
<evidence type="ECO:0000256" key="1">
    <source>
        <dbReference type="ARBA" id="ARBA00022670"/>
    </source>
</evidence>
<comment type="cofactor">
    <cofactor evidence="6">
        <name>Zn(2+)</name>
        <dbReference type="ChEBI" id="CHEBI:29105"/>
    </cofactor>
    <text evidence="6">Binds 1 zinc ion per subunit.</text>
</comment>
<dbReference type="GO" id="GO:0051603">
    <property type="term" value="P:proteolysis involved in protein catabolic process"/>
    <property type="evidence" value="ECO:0007669"/>
    <property type="project" value="TreeGrafter"/>
</dbReference>
<organism evidence="9">
    <name type="scientific">Treponema denticola H-22</name>
    <dbReference type="NCBI Taxonomy" id="999432"/>
    <lineage>
        <taxon>Bacteria</taxon>
        <taxon>Pseudomonadati</taxon>
        <taxon>Spirochaetota</taxon>
        <taxon>Spirochaetia</taxon>
        <taxon>Spirochaetales</taxon>
        <taxon>Treponemataceae</taxon>
        <taxon>Treponema</taxon>
    </lineage>
</organism>
<comment type="similarity">
    <text evidence="6">Belongs to the peptidase M48 family.</text>
</comment>
<feature type="region of interest" description="Disordered" evidence="7">
    <location>
        <begin position="240"/>
        <end position="288"/>
    </location>
</feature>
<dbReference type="PROSITE" id="PS51257">
    <property type="entry name" value="PROKAR_LIPOPROTEIN"/>
    <property type="match status" value="1"/>
</dbReference>
<dbReference type="PANTHER" id="PTHR22726">
    <property type="entry name" value="METALLOENDOPEPTIDASE OMA1"/>
    <property type="match status" value="1"/>
</dbReference>
<evidence type="ECO:0000256" key="7">
    <source>
        <dbReference type="SAM" id="MobiDB-lite"/>
    </source>
</evidence>
<keyword evidence="4 6" id="KW-0862">Zinc</keyword>
<dbReference type="Proteomes" id="UP000011705">
    <property type="component" value="Chromosome"/>
</dbReference>
<dbReference type="Gene3D" id="3.30.2010.10">
    <property type="entry name" value="Metalloproteases ('zincins'), catalytic domain"/>
    <property type="match status" value="1"/>
</dbReference>
<dbReference type="PATRIC" id="fig|999432.5.peg.1898"/>
<feature type="domain" description="Peptidase M48" evidence="8">
    <location>
        <begin position="88"/>
        <end position="265"/>
    </location>
</feature>
<comment type="caution">
    <text evidence="9">The sequence shown here is derived from an EMBL/GenBank/DDBJ whole genome shotgun (WGS) entry which is preliminary data.</text>
</comment>
<dbReference type="GO" id="GO:0046872">
    <property type="term" value="F:metal ion binding"/>
    <property type="evidence" value="ECO:0007669"/>
    <property type="project" value="UniProtKB-KW"/>
</dbReference>
<protein>
    <recommendedName>
        <fullName evidence="8">Peptidase M48 domain-containing protein</fullName>
    </recommendedName>
</protein>